<feature type="domain" description="Asparagine synthetase" evidence="6">
    <location>
        <begin position="205"/>
        <end position="592"/>
    </location>
</feature>
<dbReference type="InterPro" id="IPR014729">
    <property type="entry name" value="Rossmann-like_a/b/a_fold"/>
</dbReference>
<dbReference type="GO" id="GO:0004066">
    <property type="term" value="F:asparagine synthase (glutamine-hydrolyzing) activity"/>
    <property type="evidence" value="ECO:0007669"/>
    <property type="project" value="UniProtKB-EC"/>
</dbReference>
<evidence type="ECO:0000313" key="8">
    <source>
        <dbReference type="Proteomes" id="UP000265765"/>
    </source>
</evidence>
<dbReference type="KEGG" id="sge:DWG14_02264"/>
<dbReference type="EC" id="6.3.5.4" evidence="2"/>
<sequence length="617" mass="66125">MEFVVLPDSPDAAAVAGRLRAKRRVDHASGRPWIVGDWRESEITTLHAGPRRLAVLGHTRLDETTTVAALGRLRSLHDADAIASRLPGVFHLAVSLDGKTRVQGSVVGTRQIFTAVLDGVTIAASGLEPLLRLTGADLDESVLAARLLAPGGPPWPLAQRPVRRGITPLTTGHWLELDRDGRARQIRWWELPEPTLGLADGAAAVRSALDDAITARVTTGGTLSADLSGGLDSTSLCFLAHAAGADLVTYHVMPIDSANADTVWARRAAESLPAARHHMLSADRAENLFDVGYTADLVGAAPEGPSTWASGLAHIQDLAKRATAEGATLHLTGFGGDELFGRMPACAWSLARATPVDGLRLVNRYRLANRWPWRSTLRALLDRSTFTQNLGAVAARIDTPPPPVDEPDFGWVFAPRLPSWATPDAVAAVRDLLVEAASQGPGPLDADRARHQALASLVFEGTTVRQVNTALAGTGITWDAPFLDDRVVEAALATRIDQRLLGGRFKPLLTTAVRGLVPADVLDRRDKGEFSAEAFRGLARNRARILELCEDSRLARLGLIDPVAFRAAVLNPGPMSHHLMPIDTTVGCESWLRTHPRTRPGTHPLPATQDPHSGELG</sequence>
<comment type="pathway">
    <text evidence="1">Amino-acid biosynthesis; L-asparagine biosynthesis; L-asparagine from L-aspartate (L-Gln route): step 1/1.</text>
</comment>
<reference evidence="7 8" key="1">
    <citation type="submission" date="2018-09" db="EMBL/GenBank/DDBJ databases">
        <title>Production of Trimethoprim by Streptomyces sp. 3E-1.</title>
        <authorList>
            <person name="Kang H.J."/>
            <person name="Kim S.B."/>
        </authorList>
    </citation>
    <scope>NUCLEOTIDE SEQUENCE [LARGE SCALE GENOMIC DNA]</scope>
    <source>
        <strain evidence="7 8">3E-1</strain>
    </source>
</reference>
<proteinExistence type="predicted"/>
<dbReference type="EMBL" id="CP032427">
    <property type="protein sequence ID" value="AYC38045.1"/>
    <property type="molecule type" value="Genomic_DNA"/>
</dbReference>
<dbReference type="AlphaFoldDB" id="A0AAI8PMI8"/>
<feature type="region of interest" description="Disordered" evidence="5">
    <location>
        <begin position="593"/>
        <end position="617"/>
    </location>
</feature>
<accession>A0AAI8PMI8</accession>
<dbReference type="SUPFAM" id="SSF52402">
    <property type="entry name" value="Adenine nucleotide alpha hydrolases-like"/>
    <property type="match status" value="1"/>
</dbReference>
<gene>
    <name evidence="7" type="ORF">DWG14_02264</name>
</gene>
<evidence type="ECO:0000256" key="3">
    <source>
        <dbReference type="ARBA" id="ARBA00022888"/>
    </source>
</evidence>
<dbReference type="RefSeq" id="WP_120050744.1">
    <property type="nucleotide sequence ID" value="NZ_CP032427.1"/>
</dbReference>
<dbReference type="Pfam" id="PF00733">
    <property type="entry name" value="Asn_synthase"/>
    <property type="match status" value="1"/>
</dbReference>
<keyword evidence="3" id="KW-0028">Amino-acid biosynthesis</keyword>
<dbReference type="Proteomes" id="UP000265765">
    <property type="component" value="Chromosome"/>
</dbReference>
<dbReference type="PANTHER" id="PTHR43284">
    <property type="entry name" value="ASPARAGINE SYNTHETASE (GLUTAMINE-HYDROLYZING)"/>
    <property type="match status" value="1"/>
</dbReference>
<evidence type="ECO:0000256" key="1">
    <source>
        <dbReference type="ARBA" id="ARBA00005187"/>
    </source>
</evidence>
<evidence type="ECO:0000256" key="4">
    <source>
        <dbReference type="ARBA" id="ARBA00048741"/>
    </source>
</evidence>
<protein>
    <recommendedName>
        <fullName evidence="2">asparagine synthase (glutamine-hydrolyzing)</fullName>
        <ecNumber evidence="2">6.3.5.4</ecNumber>
    </recommendedName>
</protein>
<dbReference type="InterPro" id="IPR001962">
    <property type="entry name" value="Asn_synthase"/>
</dbReference>
<dbReference type="InterPro" id="IPR051786">
    <property type="entry name" value="ASN_synthetase/amidase"/>
</dbReference>
<evidence type="ECO:0000259" key="6">
    <source>
        <dbReference type="Pfam" id="PF00733"/>
    </source>
</evidence>
<keyword evidence="3" id="KW-0061">Asparagine biosynthesis</keyword>
<dbReference type="Gene3D" id="3.40.50.620">
    <property type="entry name" value="HUPs"/>
    <property type="match status" value="2"/>
</dbReference>
<organism evidence="7 8">
    <name type="scientific">Streptomyces griseorubiginosus</name>
    <dbReference type="NCBI Taxonomy" id="67304"/>
    <lineage>
        <taxon>Bacteria</taxon>
        <taxon>Bacillati</taxon>
        <taxon>Actinomycetota</taxon>
        <taxon>Actinomycetes</taxon>
        <taxon>Kitasatosporales</taxon>
        <taxon>Streptomycetaceae</taxon>
        <taxon>Streptomyces</taxon>
    </lineage>
</organism>
<comment type="catalytic activity">
    <reaction evidence="4">
        <text>L-aspartate + L-glutamine + ATP + H2O = L-asparagine + L-glutamate + AMP + diphosphate + H(+)</text>
        <dbReference type="Rhea" id="RHEA:12228"/>
        <dbReference type="ChEBI" id="CHEBI:15377"/>
        <dbReference type="ChEBI" id="CHEBI:15378"/>
        <dbReference type="ChEBI" id="CHEBI:29985"/>
        <dbReference type="ChEBI" id="CHEBI:29991"/>
        <dbReference type="ChEBI" id="CHEBI:30616"/>
        <dbReference type="ChEBI" id="CHEBI:33019"/>
        <dbReference type="ChEBI" id="CHEBI:58048"/>
        <dbReference type="ChEBI" id="CHEBI:58359"/>
        <dbReference type="ChEBI" id="CHEBI:456215"/>
        <dbReference type="EC" id="6.3.5.4"/>
    </reaction>
</comment>
<evidence type="ECO:0000256" key="2">
    <source>
        <dbReference type="ARBA" id="ARBA00012737"/>
    </source>
</evidence>
<dbReference type="GO" id="GO:0006529">
    <property type="term" value="P:asparagine biosynthetic process"/>
    <property type="evidence" value="ECO:0007669"/>
    <property type="project" value="UniProtKB-KW"/>
</dbReference>
<dbReference type="PANTHER" id="PTHR43284:SF1">
    <property type="entry name" value="ASPARAGINE SYNTHETASE"/>
    <property type="match status" value="1"/>
</dbReference>
<evidence type="ECO:0000313" key="7">
    <source>
        <dbReference type="EMBL" id="AYC38045.1"/>
    </source>
</evidence>
<evidence type="ECO:0000256" key="5">
    <source>
        <dbReference type="SAM" id="MobiDB-lite"/>
    </source>
</evidence>
<name>A0AAI8PMI8_9ACTN</name>
<dbReference type="GeneID" id="91281206"/>